<dbReference type="Gene3D" id="3.80.10.10">
    <property type="entry name" value="Ribonuclease Inhibitor"/>
    <property type="match status" value="1"/>
</dbReference>
<evidence type="ECO:0000313" key="8">
    <source>
        <dbReference type="EMBL" id="KAK1905968.1"/>
    </source>
</evidence>
<dbReference type="PANTHER" id="PTHR48051">
    <property type="match status" value="1"/>
</dbReference>
<evidence type="ECO:0000256" key="3">
    <source>
        <dbReference type="ARBA" id="ARBA00023907"/>
    </source>
</evidence>
<evidence type="ECO:0000256" key="5">
    <source>
        <dbReference type="ARBA" id="ARBA00029998"/>
    </source>
</evidence>
<dbReference type="Pfam" id="PF13855">
    <property type="entry name" value="LRR_8"/>
    <property type="match status" value="1"/>
</dbReference>
<name>A0AAD9CQL2_DISEL</name>
<keyword evidence="9" id="KW-1185">Reference proteome</keyword>
<feature type="region of interest" description="Disordered" evidence="7">
    <location>
        <begin position="24"/>
        <end position="43"/>
    </location>
</feature>
<accession>A0AAD9CQL2</accession>
<feature type="region of interest" description="Disordered" evidence="7">
    <location>
        <begin position="172"/>
        <end position="191"/>
    </location>
</feature>
<protein>
    <recommendedName>
        <fullName evidence="3">Leucine-rich repeat protein SHOC-2</fullName>
    </recommendedName>
    <alternativeName>
        <fullName evidence="6">Protein soc-2 homolog</fullName>
    </alternativeName>
    <alternativeName>
        <fullName evidence="4 5">protein Sur-8 homolog</fullName>
    </alternativeName>
</protein>
<organism evidence="8 9">
    <name type="scientific">Dissostichus eleginoides</name>
    <name type="common">Patagonian toothfish</name>
    <name type="synonym">Dissostichus amissus</name>
    <dbReference type="NCBI Taxonomy" id="100907"/>
    <lineage>
        <taxon>Eukaryota</taxon>
        <taxon>Metazoa</taxon>
        <taxon>Chordata</taxon>
        <taxon>Craniata</taxon>
        <taxon>Vertebrata</taxon>
        <taxon>Euteleostomi</taxon>
        <taxon>Actinopterygii</taxon>
        <taxon>Neopterygii</taxon>
        <taxon>Teleostei</taxon>
        <taxon>Neoteleostei</taxon>
        <taxon>Acanthomorphata</taxon>
        <taxon>Eupercaria</taxon>
        <taxon>Perciformes</taxon>
        <taxon>Notothenioidei</taxon>
        <taxon>Nototheniidae</taxon>
        <taxon>Dissostichus</taxon>
    </lineage>
</organism>
<gene>
    <name evidence="8" type="ORF">KUDE01_013141</name>
</gene>
<evidence type="ECO:0000256" key="1">
    <source>
        <dbReference type="ARBA" id="ARBA00022614"/>
    </source>
</evidence>
<evidence type="ECO:0000256" key="4">
    <source>
        <dbReference type="ARBA" id="ARBA00029588"/>
    </source>
</evidence>
<dbReference type="EMBL" id="JASDAP010000003">
    <property type="protein sequence ID" value="KAK1905968.1"/>
    <property type="molecule type" value="Genomic_DNA"/>
</dbReference>
<evidence type="ECO:0000256" key="2">
    <source>
        <dbReference type="ARBA" id="ARBA00022737"/>
    </source>
</evidence>
<dbReference type="InterPro" id="IPR001611">
    <property type="entry name" value="Leu-rich_rpt"/>
</dbReference>
<feature type="region of interest" description="Disordered" evidence="7">
    <location>
        <begin position="286"/>
        <end position="395"/>
    </location>
</feature>
<evidence type="ECO:0000256" key="7">
    <source>
        <dbReference type="SAM" id="MobiDB-lite"/>
    </source>
</evidence>
<sequence>MSSPEEEAPDLQLSFVFGNGVVKPQNPHILPEDEEAQEPPEHYSTETLYLSRTQLKHVAESILKNSMLKYLYLEGNQISSIPDSMFISLPNLLWLDLRNNHIASFPAEIGLHRSLKTLLLEGNPISELPAEMGNVITLKGLNLRNCPITFPPQDIIDQGLQSILQHLRSAMAQRPVSTKKNPPDGTAGHKNSSLPWYRFTVELSVTKQCLEVITVKPKTALHRRGCRCTMKDAKPSVKPFISLHTRELKQKMILLDKAELGSTAQGDGNQKPPLLPIVKRKKATTKAASIPELPLFDSQHRKRPEERRPAAMKELNEKQAIVEQRRKSHDALNKWRTEAKTTQKKKMPEQKKHAEQRNQEEAVTDSKPSVEDGSDSSYSKTQGMSITQFEETRSARELEQQICARVEKMQERRRNPRGTVSEQMAVAEKDVEEMRKLQAQLLQRKKNWGIDLQKHFTIVTGDNLPSFIDK</sequence>
<dbReference type="InterPro" id="IPR003591">
    <property type="entry name" value="Leu-rich_rpt_typical-subtyp"/>
</dbReference>
<dbReference type="InterPro" id="IPR050216">
    <property type="entry name" value="LRR_domain-containing"/>
</dbReference>
<feature type="compositionally biased region" description="Basic and acidic residues" evidence="7">
    <location>
        <begin position="303"/>
        <end position="317"/>
    </location>
</feature>
<reference evidence="8" key="1">
    <citation type="submission" date="2023-04" db="EMBL/GenBank/DDBJ databases">
        <title>Chromosome-level genome of Chaenocephalus aceratus.</title>
        <authorList>
            <person name="Park H."/>
        </authorList>
    </citation>
    <scope>NUCLEOTIDE SEQUENCE</scope>
    <source>
        <strain evidence="8">DE</strain>
        <tissue evidence="8">Muscle</tissue>
    </source>
</reference>
<dbReference type="PROSITE" id="PS51450">
    <property type="entry name" value="LRR"/>
    <property type="match status" value="2"/>
</dbReference>
<evidence type="ECO:0000256" key="6">
    <source>
        <dbReference type="ARBA" id="ARBA00032455"/>
    </source>
</evidence>
<dbReference type="InterPro" id="IPR032675">
    <property type="entry name" value="LRR_dom_sf"/>
</dbReference>
<dbReference type="AlphaFoldDB" id="A0AAD9CQL2"/>
<feature type="compositionally biased region" description="Polar residues" evidence="7">
    <location>
        <begin position="375"/>
        <end position="389"/>
    </location>
</feature>
<dbReference type="GO" id="GO:0005737">
    <property type="term" value="C:cytoplasm"/>
    <property type="evidence" value="ECO:0007669"/>
    <property type="project" value="TreeGrafter"/>
</dbReference>
<dbReference type="SMART" id="SM00369">
    <property type="entry name" value="LRR_TYP"/>
    <property type="match status" value="3"/>
</dbReference>
<feature type="compositionally biased region" description="Basic and acidic residues" evidence="7">
    <location>
        <begin position="323"/>
        <end position="360"/>
    </location>
</feature>
<keyword evidence="2" id="KW-0677">Repeat</keyword>
<comment type="caution">
    <text evidence="8">The sequence shown here is derived from an EMBL/GenBank/DDBJ whole genome shotgun (WGS) entry which is preliminary data.</text>
</comment>
<evidence type="ECO:0000313" key="9">
    <source>
        <dbReference type="Proteomes" id="UP001228049"/>
    </source>
</evidence>
<dbReference type="PANTHER" id="PTHR48051:SF54">
    <property type="entry name" value="LEUCINE-RICH REPEAT-CONTAINING PROTEIN"/>
    <property type="match status" value="1"/>
</dbReference>
<keyword evidence="1" id="KW-0433">Leucine-rich repeat</keyword>
<dbReference type="Proteomes" id="UP001228049">
    <property type="component" value="Unassembled WGS sequence"/>
</dbReference>
<proteinExistence type="predicted"/>
<dbReference type="SUPFAM" id="SSF52058">
    <property type="entry name" value="L domain-like"/>
    <property type="match status" value="1"/>
</dbReference>